<feature type="compositionally biased region" description="Basic and acidic residues" evidence="1">
    <location>
        <begin position="307"/>
        <end position="322"/>
    </location>
</feature>
<dbReference type="Proteomes" id="UP000703661">
    <property type="component" value="Unassembled WGS sequence"/>
</dbReference>
<feature type="region of interest" description="Disordered" evidence="1">
    <location>
        <begin position="525"/>
        <end position="552"/>
    </location>
</feature>
<protein>
    <recommendedName>
        <fullName evidence="4">XPG-I domain-containing protein</fullName>
    </recommendedName>
</protein>
<dbReference type="InterPro" id="IPR029060">
    <property type="entry name" value="PIN-like_dom_sf"/>
</dbReference>
<feature type="compositionally biased region" description="Basic residues" evidence="1">
    <location>
        <begin position="373"/>
        <end position="386"/>
    </location>
</feature>
<evidence type="ECO:0000313" key="2">
    <source>
        <dbReference type="EMBL" id="KAG0015310.1"/>
    </source>
</evidence>
<accession>A0A9P6T085</accession>
<feature type="compositionally biased region" description="Polar residues" evidence="1">
    <location>
        <begin position="421"/>
        <end position="431"/>
    </location>
</feature>
<dbReference type="SUPFAM" id="SSF88723">
    <property type="entry name" value="PIN domain-like"/>
    <property type="match status" value="1"/>
</dbReference>
<evidence type="ECO:0000256" key="1">
    <source>
        <dbReference type="SAM" id="MobiDB-lite"/>
    </source>
</evidence>
<dbReference type="PANTHER" id="PTHR11081">
    <property type="entry name" value="FLAP ENDONUCLEASE FAMILY MEMBER"/>
    <property type="match status" value="1"/>
</dbReference>
<feature type="compositionally biased region" description="Basic and acidic residues" evidence="1">
    <location>
        <begin position="526"/>
        <end position="544"/>
    </location>
</feature>
<organism evidence="2 3">
    <name type="scientific">Entomortierella chlamydospora</name>
    <dbReference type="NCBI Taxonomy" id="101097"/>
    <lineage>
        <taxon>Eukaryota</taxon>
        <taxon>Fungi</taxon>
        <taxon>Fungi incertae sedis</taxon>
        <taxon>Mucoromycota</taxon>
        <taxon>Mortierellomycotina</taxon>
        <taxon>Mortierellomycetes</taxon>
        <taxon>Mortierellales</taxon>
        <taxon>Mortierellaceae</taxon>
        <taxon>Entomortierella</taxon>
    </lineage>
</organism>
<name>A0A9P6T085_9FUNG</name>
<comment type="caution">
    <text evidence="2">The sequence shown here is derived from an EMBL/GenBank/DDBJ whole genome shotgun (WGS) entry which is preliminary data.</text>
</comment>
<keyword evidence="3" id="KW-1185">Reference proteome</keyword>
<feature type="compositionally biased region" description="Basic and acidic residues" evidence="1">
    <location>
        <begin position="335"/>
        <end position="347"/>
    </location>
</feature>
<gene>
    <name evidence="2" type="ORF">BGZ80_009934</name>
</gene>
<evidence type="ECO:0008006" key="4">
    <source>
        <dbReference type="Google" id="ProtNLM"/>
    </source>
</evidence>
<reference evidence="2" key="1">
    <citation type="journal article" date="2020" name="Fungal Divers.">
        <title>Resolving the Mortierellaceae phylogeny through synthesis of multi-gene phylogenetics and phylogenomics.</title>
        <authorList>
            <person name="Vandepol N."/>
            <person name="Liber J."/>
            <person name="Desiro A."/>
            <person name="Na H."/>
            <person name="Kennedy M."/>
            <person name="Barry K."/>
            <person name="Grigoriev I.V."/>
            <person name="Miller A.N."/>
            <person name="O'Donnell K."/>
            <person name="Stajich J.E."/>
            <person name="Bonito G."/>
        </authorList>
    </citation>
    <scope>NUCLEOTIDE SEQUENCE</scope>
    <source>
        <strain evidence="2">NRRL 2769</strain>
    </source>
</reference>
<proteinExistence type="predicted"/>
<dbReference type="AlphaFoldDB" id="A0A9P6T085"/>
<evidence type="ECO:0000313" key="3">
    <source>
        <dbReference type="Proteomes" id="UP000703661"/>
    </source>
</evidence>
<dbReference type="Gene3D" id="3.40.50.1010">
    <property type="entry name" value="5'-nuclease"/>
    <property type="match status" value="1"/>
</dbReference>
<sequence length="683" mass="77007">MARVQSMSSDILVKSDRVHALPLYERLSILTVLPPITIVGGNQQRVVIYFDGEPPEEKLTTQLQRQQSRNKAQSRASNVVDELRNHVDSGLGIRKAIFSKIRKYLRECFRLSTTDRDALIAFLKSKGWIVVLCETEADVRIAEDCQVNDIVISRDSDMLIYTKVKTLWRPIGHAIQGKFLVYKISIIFASLGLTRTQLTSLGVISRDDYTRNIPILGIAINYSLVKRLDGKQDVPTLIHQYLELDNVVLKNVAKQSFSLSINVFVNMRQTPITATSAIPSTDTLNYTALRSELDRVCKVYAQLKKERQNAKLEKSTSSDDRVYRHRPSKKFNRYRVIDRPPPEDKTGSTDNTVAMDKDSQTTTITPAPPRPRYSFRTRTRKTRHPPPKSMKQYEWKPWTKKPDNANGEPDEANAKPRETSGPGSSGQQPPTLESMDKKQLVRALTWDHPQVSLHVGTLRANVKGALKDGPVVAEEVVSCLNDVVAQAHRVNIQCQGLIGASVERVLALDVVEPIDRSFLDYLCPRIEPKEPNGPADDKDDRPDTDMDDEDANPNKYVNFLRCLMTYLHSGNYPNRTAGVTADVTKFIQRLQQLGVHTPTRSSAAIRQQTVFPSSIVVRSVASQLAAELKRMYTQGSHQLVEKINKKLEKDGDIPVDIQEDWSAMENFVFLNRLDGGGRRILVT</sequence>
<dbReference type="InterPro" id="IPR006084">
    <property type="entry name" value="XPG/Rad2"/>
</dbReference>
<feature type="region of interest" description="Disordered" evidence="1">
    <location>
        <begin position="307"/>
        <end position="437"/>
    </location>
</feature>
<dbReference type="EMBL" id="JAAAID010000640">
    <property type="protein sequence ID" value="KAG0015310.1"/>
    <property type="molecule type" value="Genomic_DNA"/>
</dbReference>
<feature type="compositionally biased region" description="Basic residues" evidence="1">
    <location>
        <begin position="323"/>
        <end position="333"/>
    </location>
</feature>